<name>A0A8J8NK50_HALGN</name>
<keyword evidence="2" id="KW-0732">Signal</keyword>
<dbReference type="AlphaFoldDB" id="A0A8J8NK50"/>
<gene>
    <name evidence="3" type="ORF">FGO68_gene1392</name>
</gene>
<keyword evidence="4" id="KW-1185">Reference proteome</keyword>
<evidence type="ECO:0000256" key="1">
    <source>
        <dbReference type="SAM" id="MobiDB-lite"/>
    </source>
</evidence>
<comment type="caution">
    <text evidence="3">The sequence shown here is derived from an EMBL/GenBank/DDBJ whole genome shotgun (WGS) entry which is preliminary data.</text>
</comment>
<evidence type="ECO:0000313" key="3">
    <source>
        <dbReference type="EMBL" id="TNV76154.1"/>
    </source>
</evidence>
<feature type="region of interest" description="Disordered" evidence="1">
    <location>
        <begin position="237"/>
        <end position="257"/>
    </location>
</feature>
<dbReference type="Proteomes" id="UP000785679">
    <property type="component" value="Unassembled WGS sequence"/>
</dbReference>
<protein>
    <submittedName>
        <fullName evidence="3">Uncharacterized protein</fullName>
    </submittedName>
</protein>
<organism evidence="3 4">
    <name type="scientific">Halteria grandinella</name>
    <dbReference type="NCBI Taxonomy" id="5974"/>
    <lineage>
        <taxon>Eukaryota</taxon>
        <taxon>Sar</taxon>
        <taxon>Alveolata</taxon>
        <taxon>Ciliophora</taxon>
        <taxon>Intramacronucleata</taxon>
        <taxon>Spirotrichea</taxon>
        <taxon>Stichotrichia</taxon>
        <taxon>Sporadotrichida</taxon>
        <taxon>Halteriidae</taxon>
        <taxon>Halteria</taxon>
    </lineage>
</organism>
<sequence length="257" mass="28593">MKRILLSLALQAAATLAQDELCMNYPMDPYTREDVLSRCNGVLCSASHQCQSLFCDTRNGVCGEVGDVQPQASPNSHPSLAATYYYCYTSVDYSFSYYYNNYYAYYYYSCYNTGSAQCDGGCVIVSLIILGSIIACCVTLVKSSNKRKLQIMLANQQAAQQMTYDGSVQQQQFGNQYQPQHQQPLLMAPHSTRGRQYPLSTTPWVKCPSSNSIQGFSSTHRPRASLLAVRILTSLTTPVEHSRHSPQTTSSLRSSLQ</sequence>
<dbReference type="EMBL" id="RRYP01014090">
    <property type="protein sequence ID" value="TNV76154.1"/>
    <property type="molecule type" value="Genomic_DNA"/>
</dbReference>
<feature type="chain" id="PRO_5035250238" evidence="2">
    <location>
        <begin position="18"/>
        <end position="257"/>
    </location>
</feature>
<accession>A0A8J8NK50</accession>
<evidence type="ECO:0000256" key="2">
    <source>
        <dbReference type="SAM" id="SignalP"/>
    </source>
</evidence>
<reference evidence="3" key="1">
    <citation type="submission" date="2019-06" db="EMBL/GenBank/DDBJ databases">
        <authorList>
            <person name="Zheng W."/>
        </authorList>
    </citation>
    <scope>NUCLEOTIDE SEQUENCE</scope>
    <source>
        <strain evidence="3">QDHG01</strain>
    </source>
</reference>
<feature type="signal peptide" evidence="2">
    <location>
        <begin position="1"/>
        <end position="17"/>
    </location>
</feature>
<proteinExistence type="predicted"/>
<evidence type="ECO:0000313" key="4">
    <source>
        <dbReference type="Proteomes" id="UP000785679"/>
    </source>
</evidence>